<dbReference type="Pfam" id="PF22817">
    <property type="entry name" value="ApeP-like"/>
    <property type="match status" value="1"/>
</dbReference>
<reference evidence="2" key="2">
    <citation type="submission" date="2012-03" db="EMBL/GenBank/DDBJ databases">
        <title>Complete genome sequence of Flavobacterium indicum GPTSA100-9T, isolated from warm spring water.</title>
        <authorList>
            <person name="Barbier P."/>
            <person name="Houel A."/>
            <person name="Loux V."/>
            <person name="Poulain J."/>
            <person name="Bernardet J.-F."/>
            <person name="Touchon M."/>
            <person name="Duchaud E."/>
        </authorList>
    </citation>
    <scope>NUCLEOTIDE SEQUENCE [LARGE SCALE GENOMIC DNA]</scope>
    <source>
        <strain evidence="2">DSM 17447 / CIP 109464 / GPTSA100-9</strain>
    </source>
</reference>
<dbReference type="SUPFAM" id="SSF54637">
    <property type="entry name" value="Thioesterase/thiol ester dehydrase-isomerase"/>
    <property type="match status" value="1"/>
</dbReference>
<reference evidence="1 2" key="1">
    <citation type="journal article" date="2012" name="J. Bacteriol.">
        <title>Complete Genome Sequence of Flavobacterium indicum GPSTA100-9T, Isolated from Warm Spring Water.</title>
        <authorList>
            <person name="Barbier P."/>
            <person name="Houel A."/>
            <person name="Loux V."/>
            <person name="Poulain J."/>
            <person name="Bernardet J.F."/>
            <person name="Touchon M."/>
            <person name="Duchaud E."/>
        </authorList>
    </citation>
    <scope>NUCLEOTIDE SEQUENCE [LARGE SCALE GENOMIC DNA]</scope>
    <source>
        <strain evidence="2">DSM 17447 / CIP 109464 / GPTSA100-9</strain>
    </source>
</reference>
<dbReference type="HOGENOM" id="CLU_116661_2_0_10"/>
<dbReference type="STRING" id="1094466.KQS_01235"/>
<keyword evidence="2" id="KW-1185">Reference proteome</keyword>
<accession>H8XNX5</accession>
<dbReference type="RefSeq" id="WP_014387386.1">
    <property type="nucleotide sequence ID" value="NC_017025.1"/>
</dbReference>
<protein>
    <submittedName>
        <fullName evidence="1">Probable acyl carrier protein</fullName>
    </submittedName>
</protein>
<dbReference type="InterPro" id="IPR029069">
    <property type="entry name" value="HotDog_dom_sf"/>
</dbReference>
<dbReference type="PATRIC" id="fig|1094466.5.peg.242"/>
<evidence type="ECO:0000313" key="2">
    <source>
        <dbReference type="Proteomes" id="UP000007599"/>
    </source>
</evidence>
<dbReference type="InterPro" id="IPR016776">
    <property type="entry name" value="ApeP-like_dehydratase"/>
</dbReference>
<gene>
    <name evidence="1" type="ordered locus">KQS_01235</name>
</gene>
<dbReference type="EMBL" id="HE774682">
    <property type="protein sequence ID" value="CCG52242.1"/>
    <property type="molecule type" value="Genomic_DNA"/>
</dbReference>
<dbReference type="eggNOG" id="COG0764">
    <property type="taxonomic scope" value="Bacteria"/>
</dbReference>
<sequence>MLVDAKNVENYVPQRSPILLVDNLLEIDGSKAHTSYQIKDSVFVSNSDFEYHGVIEHLAQSSALFYGYLHGNKIGMIGSISRLKKEQFELKIHDVIESEINLMMEFNDLISVKAKSFFDGIEIMSCDMTLHFDSSK</sequence>
<dbReference type="Proteomes" id="UP000007599">
    <property type="component" value="Chromosome I"/>
</dbReference>
<dbReference type="AlphaFoldDB" id="H8XNX5"/>
<name>H8XNX5_FLAIG</name>
<dbReference type="OrthoDB" id="2922403at2"/>
<evidence type="ECO:0000313" key="1">
    <source>
        <dbReference type="EMBL" id="CCG52242.1"/>
    </source>
</evidence>
<organism evidence="1 2">
    <name type="scientific">Flavobacterium indicum (strain DSM 17447 / CIP 109464 / GPTSA100-9)</name>
    <dbReference type="NCBI Taxonomy" id="1094466"/>
    <lineage>
        <taxon>Bacteria</taxon>
        <taxon>Pseudomonadati</taxon>
        <taxon>Bacteroidota</taxon>
        <taxon>Flavobacteriia</taxon>
        <taxon>Flavobacteriales</taxon>
        <taxon>Flavobacteriaceae</taxon>
        <taxon>Flavobacterium</taxon>
    </lineage>
</organism>
<dbReference type="KEGG" id="fin:KQS_01235"/>
<dbReference type="Gene3D" id="3.10.129.10">
    <property type="entry name" value="Hotdog Thioesterase"/>
    <property type="match status" value="1"/>
</dbReference>
<proteinExistence type="predicted"/>